<dbReference type="OrthoDB" id="550575at2759"/>
<keyword evidence="3" id="KW-1185">Reference proteome</keyword>
<feature type="domain" description="F-box/LRR-repeat protein 15-like leucin rich repeat" evidence="1">
    <location>
        <begin position="138"/>
        <end position="297"/>
    </location>
</feature>
<evidence type="ECO:0000313" key="2">
    <source>
        <dbReference type="EMBL" id="TFK25261.1"/>
    </source>
</evidence>
<dbReference type="InterPro" id="IPR032675">
    <property type="entry name" value="LRR_dom_sf"/>
</dbReference>
<dbReference type="InterPro" id="IPR057207">
    <property type="entry name" value="FBXL15_LRR"/>
</dbReference>
<name>A0A5C3KX55_COPMA</name>
<dbReference type="SMART" id="SM00367">
    <property type="entry name" value="LRR_CC"/>
    <property type="match status" value="9"/>
</dbReference>
<evidence type="ECO:0000313" key="3">
    <source>
        <dbReference type="Proteomes" id="UP000307440"/>
    </source>
</evidence>
<dbReference type="Gene3D" id="3.80.10.10">
    <property type="entry name" value="Ribonuclease Inhibitor"/>
    <property type="match status" value="2"/>
</dbReference>
<dbReference type="InterPro" id="IPR006553">
    <property type="entry name" value="Leu-rich_rpt_Cys-con_subtyp"/>
</dbReference>
<protein>
    <submittedName>
        <fullName evidence="2">RNI-like protein</fullName>
    </submittedName>
</protein>
<dbReference type="PANTHER" id="PTHR13318:SF95">
    <property type="entry name" value="F-BOX PROTEIN YLR352W"/>
    <property type="match status" value="1"/>
</dbReference>
<dbReference type="AlphaFoldDB" id="A0A5C3KX55"/>
<evidence type="ECO:0000259" key="1">
    <source>
        <dbReference type="Pfam" id="PF25372"/>
    </source>
</evidence>
<organism evidence="2 3">
    <name type="scientific">Coprinopsis marcescibilis</name>
    <name type="common">Agaric fungus</name>
    <name type="synonym">Psathyrella marcescibilis</name>
    <dbReference type="NCBI Taxonomy" id="230819"/>
    <lineage>
        <taxon>Eukaryota</taxon>
        <taxon>Fungi</taxon>
        <taxon>Dikarya</taxon>
        <taxon>Basidiomycota</taxon>
        <taxon>Agaricomycotina</taxon>
        <taxon>Agaricomycetes</taxon>
        <taxon>Agaricomycetidae</taxon>
        <taxon>Agaricales</taxon>
        <taxon>Agaricineae</taxon>
        <taxon>Psathyrellaceae</taxon>
        <taxon>Coprinopsis</taxon>
    </lineage>
</organism>
<dbReference type="STRING" id="230819.A0A5C3KX55"/>
<dbReference type="SUPFAM" id="SSF52047">
    <property type="entry name" value="RNI-like"/>
    <property type="match status" value="1"/>
</dbReference>
<accession>A0A5C3KX55</accession>
<dbReference type="Pfam" id="PF25372">
    <property type="entry name" value="DUF7885"/>
    <property type="match status" value="1"/>
</dbReference>
<dbReference type="GO" id="GO:0019005">
    <property type="term" value="C:SCF ubiquitin ligase complex"/>
    <property type="evidence" value="ECO:0007669"/>
    <property type="project" value="TreeGrafter"/>
</dbReference>
<dbReference type="GO" id="GO:0031146">
    <property type="term" value="P:SCF-dependent proteasomal ubiquitin-dependent protein catabolic process"/>
    <property type="evidence" value="ECO:0007669"/>
    <property type="project" value="TreeGrafter"/>
</dbReference>
<gene>
    <name evidence="2" type="ORF">FA15DRAFT_363736</name>
</gene>
<sequence>MSASEHECQTPSEYVTSTLELVEQILSYVTGHHDFHPFLGICKTWFHASAPLLWREPELSSYGRFLQLVNTIRSPTPFVDYSKYIKILSLEQFSYIPGERLEAFFPCTNIRAFSLSSRTDDRDFQVSMAESLQFLLPHFTKLDKLDLSDIKLLPETVPHVVARNPNLRTIGLDFCGTHISDMTLATIGDHCPQLTELSLLELARVTGQGILSLSRRGFRFVTLSCEGPHQITNDMVSAIWTSNHRIEHLDLNNATDLTDEGFPALGSGALEGTGLRYHQNLRTLCISACPDISDDSIEEIVRHAPHLSILRLPQCILLTDISLAAISTLGSHLCDLDLRLMPFITDNGLTQIISQCTRLKSLELGHSPQITSSSIAKLACLTDLQVLSLMEMTNVCDKAVYALADGRMANTLRELYLIRCRQPTAIAVHYLLDRCPRLVCLDVSLVPTFHRSPVLSGLTPRLNDAQRLYMGKSLVDKVRKAIGIEIAIREHLDILVNLYPSQQDQPS</sequence>
<proteinExistence type="predicted"/>
<dbReference type="Proteomes" id="UP000307440">
    <property type="component" value="Unassembled WGS sequence"/>
</dbReference>
<dbReference type="EMBL" id="ML210188">
    <property type="protein sequence ID" value="TFK25261.1"/>
    <property type="molecule type" value="Genomic_DNA"/>
</dbReference>
<dbReference type="PANTHER" id="PTHR13318">
    <property type="entry name" value="PARTNER OF PAIRED, ISOFORM B-RELATED"/>
    <property type="match status" value="1"/>
</dbReference>
<reference evidence="2 3" key="1">
    <citation type="journal article" date="2019" name="Nat. Ecol. Evol.">
        <title>Megaphylogeny resolves global patterns of mushroom evolution.</title>
        <authorList>
            <person name="Varga T."/>
            <person name="Krizsan K."/>
            <person name="Foldi C."/>
            <person name="Dima B."/>
            <person name="Sanchez-Garcia M."/>
            <person name="Sanchez-Ramirez S."/>
            <person name="Szollosi G.J."/>
            <person name="Szarkandi J.G."/>
            <person name="Papp V."/>
            <person name="Albert L."/>
            <person name="Andreopoulos W."/>
            <person name="Angelini C."/>
            <person name="Antonin V."/>
            <person name="Barry K.W."/>
            <person name="Bougher N.L."/>
            <person name="Buchanan P."/>
            <person name="Buyck B."/>
            <person name="Bense V."/>
            <person name="Catcheside P."/>
            <person name="Chovatia M."/>
            <person name="Cooper J."/>
            <person name="Damon W."/>
            <person name="Desjardin D."/>
            <person name="Finy P."/>
            <person name="Geml J."/>
            <person name="Haridas S."/>
            <person name="Hughes K."/>
            <person name="Justo A."/>
            <person name="Karasinski D."/>
            <person name="Kautmanova I."/>
            <person name="Kiss B."/>
            <person name="Kocsube S."/>
            <person name="Kotiranta H."/>
            <person name="LaButti K.M."/>
            <person name="Lechner B.E."/>
            <person name="Liimatainen K."/>
            <person name="Lipzen A."/>
            <person name="Lukacs Z."/>
            <person name="Mihaltcheva S."/>
            <person name="Morgado L.N."/>
            <person name="Niskanen T."/>
            <person name="Noordeloos M.E."/>
            <person name="Ohm R.A."/>
            <person name="Ortiz-Santana B."/>
            <person name="Ovrebo C."/>
            <person name="Racz N."/>
            <person name="Riley R."/>
            <person name="Savchenko A."/>
            <person name="Shiryaev A."/>
            <person name="Soop K."/>
            <person name="Spirin V."/>
            <person name="Szebenyi C."/>
            <person name="Tomsovsky M."/>
            <person name="Tulloss R.E."/>
            <person name="Uehling J."/>
            <person name="Grigoriev I.V."/>
            <person name="Vagvolgyi C."/>
            <person name="Papp T."/>
            <person name="Martin F.M."/>
            <person name="Miettinen O."/>
            <person name="Hibbett D.S."/>
            <person name="Nagy L.G."/>
        </authorList>
    </citation>
    <scope>NUCLEOTIDE SEQUENCE [LARGE SCALE GENOMIC DNA]</scope>
    <source>
        <strain evidence="2 3">CBS 121175</strain>
    </source>
</reference>